<dbReference type="AlphaFoldDB" id="K6WQB6"/>
<proteinExistence type="predicted"/>
<accession>K6WQB6</accession>
<dbReference type="InterPro" id="IPR003593">
    <property type="entry name" value="AAA+_ATPase"/>
</dbReference>
<dbReference type="CDD" id="cd00009">
    <property type="entry name" value="AAA"/>
    <property type="match status" value="1"/>
</dbReference>
<dbReference type="SMART" id="SM01043">
    <property type="entry name" value="BTAD"/>
    <property type="match status" value="1"/>
</dbReference>
<dbReference type="eggNOG" id="COG3629">
    <property type="taxonomic scope" value="Bacteria"/>
</dbReference>
<dbReference type="Proteomes" id="UP000008363">
    <property type="component" value="Unassembled WGS sequence"/>
</dbReference>
<dbReference type="Pfam" id="PF13191">
    <property type="entry name" value="AAA_16"/>
    <property type="match status" value="1"/>
</dbReference>
<evidence type="ECO:0000313" key="5">
    <source>
        <dbReference type="EMBL" id="GAB88734.1"/>
    </source>
</evidence>
<name>K6WQB6_9ACTN</name>
<evidence type="ECO:0008006" key="7">
    <source>
        <dbReference type="Google" id="ProtNLM"/>
    </source>
</evidence>
<dbReference type="EMBL" id="BAHC01000038">
    <property type="protein sequence ID" value="GAB88734.1"/>
    <property type="molecule type" value="Genomic_DNA"/>
</dbReference>
<dbReference type="GO" id="GO:0004016">
    <property type="term" value="F:adenylate cyclase activity"/>
    <property type="evidence" value="ECO:0007669"/>
    <property type="project" value="TreeGrafter"/>
</dbReference>
<keyword evidence="2" id="KW-0067">ATP-binding</keyword>
<dbReference type="eggNOG" id="COG2909">
    <property type="taxonomic scope" value="Bacteria"/>
</dbReference>
<organism evidence="5 6">
    <name type="scientific">Gordonia rhizosphera NBRC 16068</name>
    <dbReference type="NCBI Taxonomy" id="1108045"/>
    <lineage>
        <taxon>Bacteria</taxon>
        <taxon>Bacillati</taxon>
        <taxon>Actinomycetota</taxon>
        <taxon>Actinomycetes</taxon>
        <taxon>Mycobacteriales</taxon>
        <taxon>Gordoniaceae</taxon>
        <taxon>Gordonia</taxon>
    </lineage>
</organism>
<evidence type="ECO:0000256" key="1">
    <source>
        <dbReference type="ARBA" id="ARBA00022741"/>
    </source>
</evidence>
<feature type="domain" description="AAA+ ATPase" evidence="3">
    <location>
        <begin position="164"/>
        <end position="364"/>
    </location>
</feature>
<reference evidence="5 6" key="1">
    <citation type="submission" date="2012-08" db="EMBL/GenBank/DDBJ databases">
        <title>Whole genome shotgun sequence of Gordonia rhizosphera NBRC 16068.</title>
        <authorList>
            <person name="Takarada H."/>
            <person name="Isaki S."/>
            <person name="Hosoyama A."/>
            <person name="Tsuchikane K."/>
            <person name="Katsumata H."/>
            <person name="Baba S."/>
            <person name="Ohji S."/>
            <person name="Yamazaki S."/>
            <person name="Fujita N."/>
        </authorList>
    </citation>
    <scope>NUCLEOTIDE SEQUENCE [LARGE SCALE GENOMIC DNA]</scope>
    <source>
        <strain evidence="5 6">NBRC 16068</strain>
    </source>
</reference>
<evidence type="ECO:0000256" key="2">
    <source>
        <dbReference type="ARBA" id="ARBA00022840"/>
    </source>
</evidence>
<keyword evidence="1" id="KW-0547">Nucleotide-binding</keyword>
<dbReference type="SMART" id="SM00382">
    <property type="entry name" value="AAA"/>
    <property type="match status" value="1"/>
</dbReference>
<comment type="caution">
    <text evidence="5">The sequence shown here is derived from an EMBL/GenBank/DDBJ whole genome shotgun (WGS) entry which is preliminary data.</text>
</comment>
<sequence length="935" mass="99727">MGGAVPDADVETDAERFERAATSALRDGDPAAAAAAADEYPGELLPLSLYEDWTADPRRRLGRRYVELLRLSEQWERLLEVDPTDEPAYRALMRRAIEVGNRHAAIRWYGRARTVLGRELGVRPDRATHELYERCVAGMTPAEPDFVGRDVEVARVRTALRARSPGLIVICGEAGIGKTALLRRIGAIATLEGWRTLCVSPPASGGPYASLVAAVEQAILADRALLDRVDDRTRSVLAELTPLAAPADPLEQPLTRHQVIGALGRVFADHPPVVLCIDDAQDADSTTIDAIPHLVRSDGPPLLVVLARRPMQDPNDPITHRTAVDQFTLTPLDREEILALVAASAPTPLEPQTVDRIIELAQGNPLFAVELARAPSPGPLPPSLRAAVDARCAELDDTSMTLLRRLALAGGRLSPSDVVAMTGTSEEDAYALLDAALGAGVLVVFEDHYVFRHELVRQALIETVPPHQRIAVHRDAARRLAEIGGEPHLIARHWLAGERPAEAVDWLRAAALHAIRLGAFADAIAELDLLLAHLPDDADALRLRAEALDARGDTRAPTAFAAAARAVGEPGAHEIRAKQALAELKHGDPAGALLTLARARPITVEGRLNEALTLAGAAAIGFGDPVRGSEKATECHRLALRSGDPVAVVQASWAKAAAAHALGDLQGSIEADLVTTATLPDLAISVFDGQVCINERLLYGARPYPEVIAFADSLSAQAHRLGAARGEAFAATLRGEAELLSGDLDSATVDLDRSARMHRAIGAALGEAFALQRRSEVELGRGRVRSAMEILDESLSIARESEVGFHLFDRIYGTRISAADSNSDALGAVAEAEAAVQGPLETCPGCRITLAVPAAIATARAGDLDRAVRYQRSVAYLADVVMRLPGWYAARAEVDGWVSAAKGDAVGARRYFADAAARFAAAGQPRDAQRVEAHV</sequence>
<dbReference type="InterPro" id="IPR011990">
    <property type="entry name" value="TPR-like_helical_dom_sf"/>
</dbReference>
<evidence type="ECO:0000259" key="3">
    <source>
        <dbReference type="SMART" id="SM00382"/>
    </source>
</evidence>
<evidence type="ECO:0000313" key="6">
    <source>
        <dbReference type="Proteomes" id="UP000008363"/>
    </source>
</evidence>
<feature type="domain" description="Bacterial transcriptional activator" evidence="4">
    <location>
        <begin position="12"/>
        <end position="136"/>
    </location>
</feature>
<dbReference type="RefSeq" id="WP_006330398.1">
    <property type="nucleotide sequence ID" value="NZ_BAHC01000038.1"/>
</dbReference>
<protein>
    <recommendedName>
        <fullName evidence="7">Bacterial transcriptional activator domain-containing protein</fullName>
    </recommendedName>
</protein>
<keyword evidence="6" id="KW-1185">Reference proteome</keyword>
<dbReference type="PANTHER" id="PTHR16305:SF35">
    <property type="entry name" value="TRANSCRIPTIONAL ACTIVATOR DOMAIN"/>
    <property type="match status" value="1"/>
</dbReference>
<dbReference type="OrthoDB" id="3796539at2"/>
<dbReference type="InterPro" id="IPR027417">
    <property type="entry name" value="P-loop_NTPase"/>
</dbReference>
<dbReference type="STRING" id="1108045.GORHZ_038_00040"/>
<evidence type="ECO:0000259" key="4">
    <source>
        <dbReference type="SMART" id="SM01043"/>
    </source>
</evidence>
<dbReference type="Gene3D" id="1.25.40.10">
    <property type="entry name" value="Tetratricopeptide repeat domain"/>
    <property type="match status" value="2"/>
</dbReference>
<dbReference type="InterPro" id="IPR005158">
    <property type="entry name" value="BTAD"/>
</dbReference>
<dbReference type="GO" id="GO:0005524">
    <property type="term" value="F:ATP binding"/>
    <property type="evidence" value="ECO:0007669"/>
    <property type="project" value="UniProtKB-KW"/>
</dbReference>
<dbReference type="PANTHER" id="PTHR16305">
    <property type="entry name" value="TESTICULAR SOLUBLE ADENYLYL CYCLASE"/>
    <property type="match status" value="1"/>
</dbReference>
<dbReference type="InterPro" id="IPR041664">
    <property type="entry name" value="AAA_16"/>
</dbReference>
<dbReference type="Pfam" id="PF03704">
    <property type="entry name" value="BTAD"/>
    <property type="match status" value="1"/>
</dbReference>
<gene>
    <name evidence="5" type="ORF">GORHZ_038_00040</name>
</gene>
<dbReference type="SUPFAM" id="SSF48452">
    <property type="entry name" value="TPR-like"/>
    <property type="match status" value="2"/>
</dbReference>
<dbReference type="GO" id="GO:0005737">
    <property type="term" value="C:cytoplasm"/>
    <property type="evidence" value="ECO:0007669"/>
    <property type="project" value="TreeGrafter"/>
</dbReference>
<dbReference type="SUPFAM" id="SSF52540">
    <property type="entry name" value="P-loop containing nucleoside triphosphate hydrolases"/>
    <property type="match status" value="1"/>
</dbReference>